<reference evidence="6" key="2">
    <citation type="journal article" date="2021" name="PeerJ">
        <title>Extensive microbial diversity within the chicken gut microbiome revealed by metagenomics and culture.</title>
        <authorList>
            <person name="Gilroy R."/>
            <person name="Ravi A."/>
            <person name="Getino M."/>
            <person name="Pursley I."/>
            <person name="Horton D.L."/>
            <person name="Alikhan N.F."/>
            <person name="Baker D."/>
            <person name="Gharbi K."/>
            <person name="Hall N."/>
            <person name="Watson M."/>
            <person name="Adriaenssens E.M."/>
            <person name="Foster-Nyarko E."/>
            <person name="Jarju S."/>
            <person name="Secka A."/>
            <person name="Antonio M."/>
            <person name="Oren A."/>
            <person name="Chaudhuri R.R."/>
            <person name="La Ragione R."/>
            <person name="Hildebrand F."/>
            <person name="Pallen M.J."/>
        </authorList>
    </citation>
    <scope>NUCLEOTIDE SEQUENCE</scope>
    <source>
        <strain evidence="6">CHK184-20233</strain>
    </source>
</reference>
<evidence type="ECO:0000256" key="1">
    <source>
        <dbReference type="ARBA" id="ARBA00004370"/>
    </source>
</evidence>
<dbReference type="Gene3D" id="3.30.10.20">
    <property type="match status" value="1"/>
</dbReference>
<dbReference type="InterPro" id="IPR050515">
    <property type="entry name" value="Beta-lactam/transpept"/>
</dbReference>
<dbReference type="InterPro" id="IPR036138">
    <property type="entry name" value="PBP_dimer_sf"/>
</dbReference>
<dbReference type="SUPFAM" id="SSF54184">
    <property type="entry name" value="Penicillin-binding protein 2x (pbp-2x), c-terminal domain"/>
    <property type="match status" value="1"/>
</dbReference>
<dbReference type="Gene3D" id="3.90.1310.10">
    <property type="entry name" value="Penicillin-binding protein 2a (Domain 2)"/>
    <property type="match status" value="1"/>
</dbReference>
<dbReference type="InterPro" id="IPR005543">
    <property type="entry name" value="PASTA_dom"/>
</dbReference>
<evidence type="ECO:0000256" key="3">
    <source>
        <dbReference type="ARBA" id="ARBA00023136"/>
    </source>
</evidence>
<sequence length="635" mass="70521">MFTRGIDKRMKIILLIFSSILLVIVLRVFYVQVVDYKKLSTLASDLWSRNLPIEASRGRILDRNGVVLADNITTTSLVLIPNQIKNKKEVTTKLAEILGVSFDEMKEHVYKETSIERVHPEGRRLSYEVADKIEALNFDGVYLVKESKRYYPYEEMLSHVLGYVGIDNQGLSGIELQYDDYLTGENGAIKYFSDAKGNKLELTDLYIEPQDGMDLQLTIDINIQKSVERELDNVVDMFNPDMALAVVMDPKTGEILAMSSRPNFDPNNYQNYTQEELSRNLPIWASYEPGSTQKIVTTAAAVEEKVVDLFKDEFTDTGSVRVDTARIKCWKAGGHGHQTFLQVLQNSCNPGFVKMGQLLGKERLFHYLDLFGFGSKTGIDLNGEGEGIIFPLDQVGNIELATTAFGQGISVTPIQQITAISAVINGGDLLKPFVLKNILEPETGNVMEHNSKIKVRKVISEETSEIMRYALETVVALGGGKSAYIDGYRIGGKTGTAQKAVNGAYLANNYIMSFVGIVPSNDPEAVLYIAIDNPKDTALLSSYTTTPIARRILLDIIDALDIEKQEGGVEKDYEWTDKVYYEVADVVGKTPEEAKKLLEHFSVEYSGSGEKVVSQSPEAGTRLEDGSTVKLMLGN</sequence>
<name>A0A9D1DV98_9FIRM</name>
<dbReference type="NCBIfam" id="TIGR02214">
    <property type="entry name" value="spoVD_pbp"/>
    <property type="match status" value="1"/>
</dbReference>
<evidence type="ECO:0000256" key="4">
    <source>
        <dbReference type="SAM" id="Phobius"/>
    </source>
</evidence>
<dbReference type="AlphaFoldDB" id="A0A9D1DV98"/>
<comment type="similarity">
    <text evidence="2">Belongs to the transpeptidase family.</text>
</comment>
<evidence type="ECO:0000313" key="7">
    <source>
        <dbReference type="Proteomes" id="UP000824232"/>
    </source>
</evidence>
<feature type="domain" description="PASTA" evidence="5">
    <location>
        <begin position="577"/>
        <end position="635"/>
    </location>
</feature>
<dbReference type="CDD" id="cd06573">
    <property type="entry name" value="PASTA"/>
    <property type="match status" value="1"/>
</dbReference>
<organism evidence="6 7">
    <name type="scientific">Candidatus Onthousia excrementipullorum</name>
    <dbReference type="NCBI Taxonomy" id="2840884"/>
    <lineage>
        <taxon>Bacteria</taxon>
        <taxon>Bacillati</taxon>
        <taxon>Bacillota</taxon>
        <taxon>Bacilli</taxon>
        <taxon>Candidatus Onthousia</taxon>
    </lineage>
</organism>
<accession>A0A9D1DV98</accession>
<dbReference type="Pfam" id="PF03717">
    <property type="entry name" value="PBP_dimer"/>
    <property type="match status" value="1"/>
</dbReference>
<dbReference type="GO" id="GO:0008658">
    <property type="term" value="F:penicillin binding"/>
    <property type="evidence" value="ECO:0007669"/>
    <property type="project" value="InterPro"/>
</dbReference>
<comment type="caution">
    <text evidence="6">The sequence shown here is derived from an EMBL/GenBank/DDBJ whole genome shotgun (WGS) entry which is preliminary data.</text>
</comment>
<reference evidence="6" key="1">
    <citation type="submission" date="2020-10" db="EMBL/GenBank/DDBJ databases">
        <authorList>
            <person name="Gilroy R."/>
        </authorList>
    </citation>
    <scope>NUCLEOTIDE SEQUENCE</scope>
    <source>
        <strain evidence="6">CHK184-20233</strain>
    </source>
</reference>
<dbReference type="Pfam" id="PF00905">
    <property type="entry name" value="Transpeptidase"/>
    <property type="match status" value="1"/>
</dbReference>
<dbReference type="PANTHER" id="PTHR30627">
    <property type="entry name" value="PEPTIDOGLYCAN D,D-TRANSPEPTIDASE"/>
    <property type="match status" value="1"/>
</dbReference>
<keyword evidence="4" id="KW-1133">Transmembrane helix</keyword>
<evidence type="ECO:0000313" key="6">
    <source>
        <dbReference type="EMBL" id="HIR59774.1"/>
    </source>
</evidence>
<keyword evidence="3 4" id="KW-0472">Membrane</keyword>
<dbReference type="InterPro" id="IPR012338">
    <property type="entry name" value="Beta-lactam/transpept-like"/>
</dbReference>
<dbReference type="Gene3D" id="3.30.450.330">
    <property type="match status" value="1"/>
</dbReference>
<feature type="transmembrane region" description="Helical" evidence="4">
    <location>
        <begin position="12"/>
        <end position="30"/>
    </location>
</feature>
<dbReference type="PANTHER" id="PTHR30627:SF1">
    <property type="entry name" value="PEPTIDOGLYCAN D,D-TRANSPEPTIDASE FTSI"/>
    <property type="match status" value="1"/>
</dbReference>
<dbReference type="Proteomes" id="UP000824232">
    <property type="component" value="Unassembled WGS sequence"/>
</dbReference>
<evidence type="ECO:0000256" key="2">
    <source>
        <dbReference type="ARBA" id="ARBA00007171"/>
    </source>
</evidence>
<dbReference type="InterPro" id="IPR001460">
    <property type="entry name" value="PCN-bd_Tpept"/>
</dbReference>
<dbReference type="Gene3D" id="3.40.710.10">
    <property type="entry name" value="DD-peptidase/beta-lactamase superfamily"/>
    <property type="match status" value="1"/>
</dbReference>
<dbReference type="GO" id="GO:0005886">
    <property type="term" value="C:plasma membrane"/>
    <property type="evidence" value="ECO:0007669"/>
    <property type="project" value="TreeGrafter"/>
</dbReference>
<dbReference type="SUPFAM" id="SSF56519">
    <property type="entry name" value="Penicillin binding protein dimerisation domain"/>
    <property type="match status" value="1"/>
</dbReference>
<dbReference type="InterPro" id="IPR005311">
    <property type="entry name" value="PBP_dimer"/>
</dbReference>
<keyword evidence="4" id="KW-0812">Transmembrane</keyword>
<gene>
    <name evidence="6" type="ORF">IAB38_06960</name>
</gene>
<dbReference type="EMBL" id="DVHC01000065">
    <property type="protein sequence ID" value="HIR59774.1"/>
    <property type="molecule type" value="Genomic_DNA"/>
</dbReference>
<dbReference type="PROSITE" id="PS51178">
    <property type="entry name" value="PASTA"/>
    <property type="match status" value="1"/>
</dbReference>
<dbReference type="Pfam" id="PF03793">
    <property type="entry name" value="PASTA"/>
    <property type="match status" value="1"/>
</dbReference>
<dbReference type="GO" id="GO:0071555">
    <property type="term" value="P:cell wall organization"/>
    <property type="evidence" value="ECO:0007669"/>
    <property type="project" value="TreeGrafter"/>
</dbReference>
<evidence type="ECO:0000259" key="5">
    <source>
        <dbReference type="PROSITE" id="PS51178"/>
    </source>
</evidence>
<protein>
    <submittedName>
        <fullName evidence="6">Stage V sporulation protein D</fullName>
    </submittedName>
</protein>
<dbReference type="SMART" id="SM00740">
    <property type="entry name" value="PASTA"/>
    <property type="match status" value="1"/>
</dbReference>
<proteinExistence type="inferred from homology"/>
<dbReference type="SUPFAM" id="SSF56601">
    <property type="entry name" value="beta-lactamase/transpeptidase-like"/>
    <property type="match status" value="1"/>
</dbReference>
<comment type="subcellular location">
    <subcellularLocation>
        <location evidence="1">Membrane</location>
    </subcellularLocation>
</comment>
<dbReference type="InterPro" id="IPR011927">
    <property type="entry name" value="SpoVD_pbp"/>
</dbReference>